<reference evidence="1" key="2">
    <citation type="submission" date="2025-09" db="UniProtKB">
        <authorList>
            <consortium name="Ensembl"/>
        </authorList>
    </citation>
    <scope>IDENTIFICATION</scope>
</reference>
<dbReference type="Ensembl" id="ENSPCET00000005329.1">
    <property type="protein sequence ID" value="ENSPCEP00000005147.1"/>
    <property type="gene ID" value="ENSPCEG00000004184.1"/>
</dbReference>
<proteinExistence type="predicted"/>
<accession>A0A8C8RHT7</accession>
<evidence type="ECO:0000313" key="1">
    <source>
        <dbReference type="Ensembl" id="ENSPCEP00000005147.1"/>
    </source>
</evidence>
<dbReference type="Proteomes" id="UP000694393">
    <property type="component" value="Unplaced"/>
</dbReference>
<name>A0A8C8RHT7_9SAUR</name>
<sequence length="136" mass="15698">MAWEQRDEKVRTLPHHLKAHLQENHRICKPNGELRKCSYKHQTWVPWNFPGDSVVSVEQLPPQELVPGHCMPLPTHQSHRKHVRVVQVQENLIQDAVWEKGTTPNIHSVILPPKGAENKQGRIWCLLITEGTNLPL</sequence>
<evidence type="ECO:0000313" key="2">
    <source>
        <dbReference type="Proteomes" id="UP000694393"/>
    </source>
</evidence>
<protein>
    <submittedName>
        <fullName evidence="1">Uncharacterized protein</fullName>
    </submittedName>
</protein>
<keyword evidence="2" id="KW-1185">Reference proteome</keyword>
<reference evidence="1" key="1">
    <citation type="submission" date="2025-08" db="UniProtKB">
        <authorList>
            <consortium name="Ensembl"/>
        </authorList>
    </citation>
    <scope>IDENTIFICATION</scope>
</reference>
<organism evidence="1 2">
    <name type="scientific">Pelusios castaneus</name>
    <name type="common">West African mud turtle</name>
    <dbReference type="NCBI Taxonomy" id="367368"/>
    <lineage>
        <taxon>Eukaryota</taxon>
        <taxon>Metazoa</taxon>
        <taxon>Chordata</taxon>
        <taxon>Craniata</taxon>
        <taxon>Vertebrata</taxon>
        <taxon>Euteleostomi</taxon>
        <taxon>Archelosauria</taxon>
        <taxon>Testudinata</taxon>
        <taxon>Testudines</taxon>
        <taxon>Pleurodira</taxon>
        <taxon>Pelomedusidae</taxon>
        <taxon>Pelusios</taxon>
    </lineage>
</organism>
<dbReference type="AlphaFoldDB" id="A0A8C8RHT7"/>